<keyword evidence="4" id="KW-1185">Reference proteome</keyword>
<dbReference type="EMBL" id="CM001881">
    <property type="protein sequence ID" value="EOY22057.1"/>
    <property type="molecule type" value="Genomic_DNA"/>
</dbReference>
<dbReference type="GO" id="GO:0016301">
    <property type="term" value="F:kinase activity"/>
    <property type="evidence" value="ECO:0007669"/>
    <property type="project" value="UniProtKB-KW"/>
</dbReference>
<evidence type="ECO:0000259" key="1">
    <source>
        <dbReference type="Pfam" id="PF07727"/>
    </source>
</evidence>
<evidence type="ECO:0000313" key="3">
    <source>
        <dbReference type="EMBL" id="EOY22057.1"/>
    </source>
</evidence>
<reference evidence="3 4" key="1">
    <citation type="journal article" date="2013" name="Genome Biol.">
        <title>The genome sequence of the most widely cultivated cacao type and its use to identify candidate genes regulating pod color.</title>
        <authorList>
            <person name="Motamayor J.C."/>
            <person name="Mockaitis K."/>
            <person name="Schmutz J."/>
            <person name="Haiminen N."/>
            <person name="Iii D.L."/>
            <person name="Cornejo O."/>
            <person name="Findley S.D."/>
            <person name="Zheng P."/>
            <person name="Utro F."/>
            <person name="Royaert S."/>
            <person name="Saski C."/>
            <person name="Jenkins J."/>
            <person name="Podicheti R."/>
            <person name="Zhao M."/>
            <person name="Scheffler B.E."/>
            <person name="Stack J.C."/>
            <person name="Feltus F.A."/>
            <person name="Mustiga G.M."/>
            <person name="Amores F."/>
            <person name="Phillips W."/>
            <person name="Marelli J.P."/>
            <person name="May G.D."/>
            <person name="Shapiro H."/>
            <person name="Ma J."/>
            <person name="Bustamante C.D."/>
            <person name="Schnell R.J."/>
            <person name="Main D."/>
            <person name="Gilbert D."/>
            <person name="Parida L."/>
            <person name="Kuhn D.N."/>
        </authorList>
    </citation>
    <scope>NUCLEOTIDE SEQUENCE [LARGE SCALE GENOMIC DNA]</scope>
    <source>
        <strain evidence="4">cv. Matina 1-6</strain>
    </source>
</reference>
<dbReference type="InParanoid" id="A0A061FYT5"/>
<dbReference type="OMA" id="VEDATMY"/>
<dbReference type="InterPro" id="IPR057670">
    <property type="entry name" value="SH3_retrovirus"/>
</dbReference>
<feature type="domain" description="Retroviral polymerase SH3-like" evidence="2">
    <location>
        <begin position="43"/>
        <end position="91"/>
    </location>
</feature>
<name>A0A061FYT5_THECC</name>
<evidence type="ECO:0000259" key="2">
    <source>
        <dbReference type="Pfam" id="PF25597"/>
    </source>
</evidence>
<dbReference type="InterPro" id="IPR013103">
    <property type="entry name" value="RVT_2"/>
</dbReference>
<evidence type="ECO:0000313" key="4">
    <source>
        <dbReference type="Proteomes" id="UP000026915"/>
    </source>
</evidence>
<dbReference type="AlphaFoldDB" id="A0A061FYT5"/>
<accession>A0A061FYT5</accession>
<sequence length="283" mass="32634">MVYLMADNRELDDDNNGGRQWLWRRTVANLRRERGRGGDMRPHVTKLDTCSLKCIFLGYSRTQKGYRCYSLELSKYLVSCDITFFEYNPYFDGPPSSVSKTESVDDFFIYKWAAMEEEMSALETHGTWDLVCLPSSKQAIRYKFSPVTKLTSIRIFLSLATTHHWPLYQLDVNNAFLHNELQEEVYMVQPPGFIAHGEFGKSSCDHAVFFRHTDNACILLVVYVDGIVITRSDQADIHDLKYVLDLLEDVGLLEVQPCETTMDSSVKLTAEERKAFADPKKHR</sequence>
<protein>
    <submittedName>
        <fullName evidence="3">Cysteine-rich RLK (RECEPTOR-like protein kinase) 8</fullName>
    </submittedName>
</protein>
<dbReference type="Proteomes" id="UP000026915">
    <property type="component" value="Chromosome 3"/>
</dbReference>
<dbReference type="Pfam" id="PF25597">
    <property type="entry name" value="SH3_retrovirus"/>
    <property type="match status" value="1"/>
</dbReference>
<dbReference type="Pfam" id="PF07727">
    <property type="entry name" value="RVT_2"/>
    <property type="match status" value="1"/>
</dbReference>
<feature type="domain" description="Reverse transcriptase Ty1/copia-type" evidence="1">
    <location>
        <begin position="143"/>
        <end position="201"/>
    </location>
</feature>
<proteinExistence type="predicted"/>
<dbReference type="eggNOG" id="KOG0017">
    <property type="taxonomic scope" value="Eukaryota"/>
</dbReference>
<organism evidence="3 4">
    <name type="scientific">Theobroma cacao</name>
    <name type="common">Cacao</name>
    <name type="synonym">Cocoa</name>
    <dbReference type="NCBI Taxonomy" id="3641"/>
    <lineage>
        <taxon>Eukaryota</taxon>
        <taxon>Viridiplantae</taxon>
        <taxon>Streptophyta</taxon>
        <taxon>Embryophyta</taxon>
        <taxon>Tracheophyta</taxon>
        <taxon>Spermatophyta</taxon>
        <taxon>Magnoliopsida</taxon>
        <taxon>eudicotyledons</taxon>
        <taxon>Gunneridae</taxon>
        <taxon>Pentapetalae</taxon>
        <taxon>rosids</taxon>
        <taxon>malvids</taxon>
        <taxon>Malvales</taxon>
        <taxon>Malvaceae</taxon>
        <taxon>Byttnerioideae</taxon>
        <taxon>Theobroma</taxon>
    </lineage>
</organism>
<keyword evidence="3" id="KW-0418">Kinase</keyword>
<dbReference type="STRING" id="3641.A0A061FYT5"/>
<dbReference type="HOGENOM" id="CLU_984876_0_0_1"/>
<keyword evidence="3" id="KW-0808">Transferase</keyword>
<gene>
    <name evidence="3" type="ORF">TCM_014245</name>
</gene>
<dbReference type="Gramene" id="EOY22057">
    <property type="protein sequence ID" value="EOY22057"/>
    <property type="gene ID" value="TCM_014245"/>
</dbReference>